<dbReference type="PANTHER" id="PTHR42085:SF7">
    <property type="entry name" value="F-BOX DOMAIN-CONTAINING PROTEIN"/>
    <property type="match status" value="1"/>
</dbReference>
<dbReference type="InterPro" id="IPR056632">
    <property type="entry name" value="DUF7730"/>
</dbReference>
<dbReference type="AlphaFoldDB" id="A0A9P4V7K0"/>
<feature type="domain" description="DUF7730" evidence="1">
    <location>
        <begin position="12"/>
        <end position="118"/>
    </location>
</feature>
<accession>A0A9P4V7K0</accession>
<evidence type="ECO:0000259" key="1">
    <source>
        <dbReference type="Pfam" id="PF24864"/>
    </source>
</evidence>
<keyword evidence="3" id="KW-1185">Reference proteome</keyword>
<evidence type="ECO:0000313" key="3">
    <source>
        <dbReference type="Proteomes" id="UP000799444"/>
    </source>
</evidence>
<evidence type="ECO:0000313" key="2">
    <source>
        <dbReference type="EMBL" id="KAF2738525.1"/>
    </source>
</evidence>
<dbReference type="Pfam" id="PF24864">
    <property type="entry name" value="DUF7730"/>
    <property type="match status" value="1"/>
</dbReference>
<proteinExistence type="predicted"/>
<sequence length="277" mass="32020">MQRPIATGDRDVSLLLRLPIELRRHIYSYVLPHTSRVPVSLQRVAGEPEKSEYNLTFVRETPGTGTWRMQRTLPKTDRETGNEVVWRRGNIAILAANHQVHEECTDMLYGESLFVIDVAFDSIKFRYRWVVPSTNLTPSRSISFLEHFSQRNLMRIKNYIINVEHVDNYTGMIKYNFGGPGLVAGISQKTEDLANLLSVVPYINRLHVHMIDGAISRVRFPSGRIHRVQDENNYTESEKMLNPFRRLYSVRHPQVTGVSVDFAEDLEKCMRSSRVMT</sequence>
<name>A0A9P4V7K0_9PLEO</name>
<dbReference type="Proteomes" id="UP000799444">
    <property type="component" value="Unassembled WGS sequence"/>
</dbReference>
<dbReference type="PANTHER" id="PTHR42085">
    <property type="entry name" value="F-BOX DOMAIN-CONTAINING PROTEIN"/>
    <property type="match status" value="1"/>
</dbReference>
<comment type="caution">
    <text evidence="2">The sequence shown here is derived from an EMBL/GenBank/DDBJ whole genome shotgun (WGS) entry which is preliminary data.</text>
</comment>
<protein>
    <recommendedName>
        <fullName evidence="1">DUF7730 domain-containing protein</fullName>
    </recommendedName>
</protein>
<dbReference type="InterPro" id="IPR038883">
    <property type="entry name" value="AN11006-like"/>
</dbReference>
<dbReference type="OrthoDB" id="62952at2759"/>
<organism evidence="2 3">
    <name type="scientific">Polyplosphaeria fusca</name>
    <dbReference type="NCBI Taxonomy" id="682080"/>
    <lineage>
        <taxon>Eukaryota</taxon>
        <taxon>Fungi</taxon>
        <taxon>Dikarya</taxon>
        <taxon>Ascomycota</taxon>
        <taxon>Pezizomycotina</taxon>
        <taxon>Dothideomycetes</taxon>
        <taxon>Pleosporomycetidae</taxon>
        <taxon>Pleosporales</taxon>
        <taxon>Tetraplosphaeriaceae</taxon>
        <taxon>Polyplosphaeria</taxon>
    </lineage>
</organism>
<reference evidence="2" key="1">
    <citation type="journal article" date="2020" name="Stud. Mycol.">
        <title>101 Dothideomycetes genomes: a test case for predicting lifestyles and emergence of pathogens.</title>
        <authorList>
            <person name="Haridas S."/>
            <person name="Albert R."/>
            <person name="Binder M."/>
            <person name="Bloem J."/>
            <person name="Labutti K."/>
            <person name="Salamov A."/>
            <person name="Andreopoulos B."/>
            <person name="Baker S."/>
            <person name="Barry K."/>
            <person name="Bills G."/>
            <person name="Bluhm B."/>
            <person name="Cannon C."/>
            <person name="Castanera R."/>
            <person name="Culley D."/>
            <person name="Daum C."/>
            <person name="Ezra D."/>
            <person name="Gonzalez J."/>
            <person name="Henrissat B."/>
            <person name="Kuo A."/>
            <person name="Liang C."/>
            <person name="Lipzen A."/>
            <person name="Lutzoni F."/>
            <person name="Magnuson J."/>
            <person name="Mondo S."/>
            <person name="Nolan M."/>
            <person name="Ohm R."/>
            <person name="Pangilinan J."/>
            <person name="Park H.-J."/>
            <person name="Ramirez L."/>
            <person name="Alfaro M."/>
            <person name="Sun H."/>
            <person name="Tritt A."/>
            <person name="Yoshinaga Y."/>
            <person name="Zwiers L.-H."/>
            <person name="Turgeon B."/>
            <person name="Goodwin S."/>
            <person name="Spatafora J."/>
            <person name="Crous P."/>
            <person name="Grigoriev I."/>
        </authorList>
    </citation>
    <scope>NUCLEOTIDE SEQUENCE</scope>
    <source>
        <strain evidence="2">CBS 125425</strain>
    </source>
</reference>
<dbReference type="EMBL" id="ML996108">
    <property type="protein sequence ID" value="KAF2738525.1"/>
    <property type="molecule type" value="Genomic_DNA"/>
</dbReference>
<gene>
    <name evidence="2" type="ORF">EJ04DRAFT_541232</name>
</gene>